<dbReference type="EMBL" id="JBBJCI010000038">
    <property type="protein sequence ID" value="KAK7250209.1"/>
    <property type="molecule type" value="Genomic_DNA"/>
</dbReference>
<evidence type="ECO:0000256" key="2">
    <source>
        <dbReference type="SAM" id="SignalP"/>
    </source>
</evidence>
<feature type="chain" id="PRO_5047285403" evidence="2">
    <location>
        <begin position="18"/>
        <end position="534"/>
    </location>
</feature>
<feature type="compositionally biased region" description="Pro residues" evidence="1">
    <location>
        <begin position="130"/>
        <end position="157"/>
    </location>
</feature>
<name>A0ABR1GAR4_AURAN</name>
<dbReference type="InterPro" id="IPR051425">
    <property type="entry name" value="Formin_Homology"/>
</dbReference>
<feature type="compositionally biased region" description="Low complexity" evidence="1">
    <location>
        <begin position="158"/>
        <end position="174"/>
    </location>
</feature>
<sequence length="534" mass="56053">MMLLLRCVFVVAALADAASECADSTSWERKSKGCSWVEKKAKRCKKKDEYKVPARDACVEACGTCIEEEVACEGDSSSWFAKKPKRNCDYVAKKAKRCSREDSAGVPATVACPCSCEEDEDVAHAEEAPAPTPRPSDAPAPAPTAAPAPAPSAPGAPPVARATAAPSVTPTAAPSSPPSPLPSATPAPTSTPAPSRAPSLSSAPSSLPSSNPSTSLPSTAAPSPCPTVTPVPSTTTVAFTQLPEYFFLDGSSADIAFQFTTAAALYDSGEVTDVSYLVDVVLVDGDGAVVDFLAHAEQLESPYFFKEDYVPGSDLAYGRTLTEGWYTVKVMEYRAGYAAESRPVLMTSTPFPTPRPTVHPTSPAPSAAPTSTPTSEPTSDTIHAQMTVLSPERRGRVIEFTEPGQRIRDGLVAAVDEFELAVTFTGATLRDAVVTVRLVSGDGATDESGVDPCGVIATTLCLGEDIANGEPMFYNTTIPRGVESGVYRLSLVWIPHDDVRPKPPATYVCTDDFLVVDAYPTRKPTGLPVPAPTA</sequence>
<feature type="region of interest" description="Disordered" evidence="1">
    <location>
        <begin position="123"/>
        <end position="228"/>
    </location>
</feature>
<keyword evidence="4" id="KW-1185">Reference proteome</keyword>
<reference evidence="3 4" key="1">
    <citation type="submission" date="2024-03" db="EMBL/GenBank/DDBJ databases">
        <title>Aureococcus anophagefferens CCMP1851 and Kratosvirus quantuckense: Draft genome of a second virus-susceptible host strain in the model system.</title>
        <authorList>
            <person name="Chase E."/>
            <person name="Truchon A.R."/>
            <person name="Schepens W."/>
            <person name="Wilhelm S.W."/>
        </authorList>
    </citation>
    <scope>NUCLEOTIDE SEQUENCE [LARGE SCALE GENOMIC DNA]</scope>
    <source>
        <strain evidence="3 4">CCMP1851</strain>
    </source>
</reference>
<evidence type="ECO:0000256" key="1">
    <source>
        <dbReference type="SAM" id="MobiDB-lite"/>
    </source>
</evidence>
<feature type="compositionally biased region" description="Pro residues" evidence="1">
    <location>
        <begin position="175"/>
        <end position="191"/>
    </location>
</feature>
<dbReference type="PANTHER" id="PTHR45725">
    <property type="entry name" value="FORMIN HOMOLOGY 2 FAMILY MEMBER"/>
    <property type="match status" value="1"/>
</dbReference>
<evidence type="ECO:0000313" key="4">
    <source>
        <dbReference type="Proteomes" id="UP001363151"/>
    </source>
</evidence>
<feature type="signal peptide" evidence="2">
    <location>
        <begin position="1"/>
        <end position="17"/>
    </location>
</feature>
<organism evidence="3 4">
    <name type="scientific">Aureococcus anophagefferens</name>
    <name type="common">Harmful bloom alga</name>
    <dbReference type="NCBI Taxonomy" id="44056"/>
    <lineage>
        <taxon>Eukaryota</taxon>
        <taxon>Sar</taxon>
        <taxon>Stramenopiles</taxon>
        <taxon>Ochrophyta</taxon>
        <taxon>Pelagophyceae</taxon>
        <taxon>Pelagomonadales</taxon>
        <taxon>Pelagomonadaceae</taxon>
        <taxon>Aureococcus</taxon>
    </lineage>
</organism>
<feature type="compositionally biased region" description="Low complexity" evidence="1">
    <location>
        <begin position="192"/>
        <end position="222"/>
    </location>
</feature>
<gene>
    <name evidence="3" type="ORF">SO694_00006610</name>
</gene>
<feature type="compositionally biased region" description="Low complexity" evidence="1">
    <location>
        <begin position="360"/>
        <end position="379"/>
    </location>
</feature>
<dbReference type="Proteomes" id="UP001363151">
    <property type="component" value="Unassembled WGS sequence"/>
</dbReference>
<proteinExistence type="predicted"/>
<accession>A0ABR1GAR4</accession>
<protein>
    <submittedName>
        <fullName evidence="3">Uncharacterized protein</fullName>
    </submittedName>
</protein>
<evidence type="ECO:0000313" key="3">
    <source>
        <dbReference type="EMBL" id="KAK7250209.1"/>
    </source>
</evidence>
<comment type="caution">
    <text evidence="3">The sequence shown here is derived from an EMBL/GenBank/DDBJ whole genome shotgun (WGS) entry which is preliminary data.</text>
</comment>
<feature type="region of interest" description="Disordered" evidence="1">
    <location>
        <begin position="349"/>
        <end position="381"/>
    </location>
</feature>
<keyword evidence="2" id="KW-0732">Signal</keyword>